<sequence length="408" mass="41885">MASNRSVLDEAPYRASGFGPGSATAYGPGFDARGGTRPGGGFATEGDFAADGDGEEYAVDDVYGPAGPDFDDETWEEWNPTEESISLRGRHRVVKQRGGTMARSGAVLGVGVIAAVGAGGMASAKDRPAAPISMPDLAHVANAVEDKLPDAKDIPGIGSLVSDDDDSATTSAAPLSQAGLTSQDEASGTTDAGEALRARILQQAENQQTAADEDERTAAAKAAAAKAKAAAQQAADKAAEEAAERKAKAAAAKKEAERKAREAAERKAEAERRAKLAAAYTLPVASYTLTAGFGQAGDMWSADHTGQDFAAPTGTPAKAVHSGTITQAGWAGSYGYRIVLKLDDGTEIWYCHLSSMVVTSGKVSTGDVIGRVGATGNVTGPHLHLEVRPGGGSPIDPMPWLRDHGINP</sequence>
<dbReference type="SUPFAM" id="SSF51261">
    <property type="entry name" value="Duplicated hybrid motif"/>
    <property type="match status" value="1"/>
</dbReference>
<dbReference type="InterPro" id="IPR011055">
    <property type="entry name" value="Dup_hybrid_motif"/>
</dbReference>
<dbReference type="Gene3D" id="2.70.70.10">
    <property type="entry name" value="Glucose Permease (Domain IIA)"/>
    <property type="match status" value="1"/>
</dbReference>
<comment type="caution">
    <text evidence="3">The sequence shown here is derived from an EMBL/GenBank/DDBJ whole genome shotgun (WGS) entry which is preliminary data.</text>
</comment>
<feature type="region of interest" description="Disordered" evidence="1">
    <location>
        <begin position="149"/>
        <end position="192"/>
    </location>
</feature>
<evidence type="ECO:0000259" key="2">
    <source>
        <dbReference type="Pfam" id="PF01551"/>
    </source>
</evidence>
<dbReference type="InterPro" id="IPR050570">
    <property type="entry name" value="Cell_wall_metabolism_enzyme"/>
</dbReference>
<name>A0ABS1N7G7_9ACTN</name>
<dbReference type="Pfam" id="PF01551">
    <property type="entry name" value="Peptidase_M23"/>
    <property type="match status" value="1"/>
</dbReference>
<reference evidence="3 4" key="1">
    <citation type="submission" date="2021-01" db="EMBL/GenBank/DDBJ databases">
        <title>WGS of actinomycetes isolated from Thailand.</title>
        <authorList>
            <person name="Thawai C."/>
        </authorList>
    </citation>
    <scope>NUCLEOTIDE SEQUENCE [LARGE SCALE GENOMIC DNA]</scope>
    <source>
        <strain evidence="3 4">CA1R205</strain>
    </source>
</reference>
<protein>
    <submittedName>
        <fullName evidence="3">M23 family metallopeptidase</fullName>
    </submittedName>
</protein>
<evidence type="ECO:0000256" key="1">
    <source>
        <dbReference type="SAM" id="MobiDB-lite"/>
    </source>
</evidence>
<organism evidence="3 4">
    <name type="scientific">Streptomyces coffeae</name>
    <dbReference type="NCBI Taxonomy" id="621382"/>
    <lineage>
        <taxon>Bacteria</taxon>
        <taxon>Bacillati</taxon>
        <taxon>Actinomycetota</taxon>
        <taxon>Actinomycetes</taxon>
        <taxon>Kitasatosporales</taxon>
        <taxon>Streptomycetaceae</taxon>
        <taxon>Streptomyces</taxon>
    </lineage>
</organism>
<dbReference type="CDD" id="cd12797">
    <property type="entry name" value="M23_peptidase"/>
    <property type="match status" value="1"/>
</dbReference>
<feature type="compositionally biased region" description="Polar residues" evidence="1">
    <location>
        <begin position="178"/>
        <end position="190"/>
    </location>
</feature>
<feature type="region of interest" description="Disordered" evidence="1">
    <location>
        <begin position="1"/>
        <end position="51"/>
    </location>
</feature>
<dbReference type="RefSeq" id="WP_201871764.1">
    <property type="nucleotide sequence ID" value="NZ_JAERRF010000003.1"/>
</dbReference>
<evidence type="ECO:0000313" key="4">
    <source>
        <dbReference type="Proteomes" id="UP000634229"/>
    </source>
</evidence>
<dbReference type="PANTHER" id="PTHR21666">
    <property type="entry name" value="PEPTIDASE-RELATED"/>
    <property type="match status" value="1"/>
</dbReference>
<accession>A0ABS1N7G7</accession>
<feature type="domain" description="M23ase beta-sheet core" evidence="2">
    <location>
        <begin position="303"/>
        <end position="397"/>
    </location>
</feature>
<dbReference type="PANTHER" id="PTHR21666:SF270">
    <property type="entry name" value="MUREIN HYDROLASE ACTIVATOR ENVC"/>
    <property type="match status" value="1"/>
</dbReference>
<gene>
    <name evidence="3" type="ORF">JK363_04775</name>
</gene>
<proteinExistence type="predicted"/>
<dbReference type="InterPro" id="IPR016047">
    <property type="entry name" value="M23ase_b-sheet_dom"/>
</dbReference>
<feature type="region of interest" description="Disordered" evidence="1">
    <location>
        <begin position="247"/>
        <end position="267"/>
    </location>
</feature>
<evidence type="ECO:0000313" key="3">
    <source>
        <dbReference type="EMBL" id="MBL1095998.1"/>
    </source>
</evidence>
<dbReference type="EMBL" id="JAERRF010000003">
    <property type="protein sequence ID" value="MBL1095998.1"/>
    <property type="molecule type" value="Genomic_DNA"/>
</dbReference>
<dbReference type="Proteomes" id="UP000634229">
    <property type="component" value="Unassembled WGS sequence"/>
</dbReference>
<keyword evidence="4" id="KW-1185">Reference proteome</keyword>
<feature type="region of interest" description="Disordered" evidence="1">
    <location>
        <begin position="383"/>
        <end position="408"/>
    </location>
</feature>